<evidence type="ECO:0000313" key="1">
    <source>
        <dbReference type="EMBL" id="MDJ1484451.1"/>
    </source>
</evidence>
<dbReference type="EMBL" id="JASJOS010000015">
    <property type="protein sequence ID" value="MDJ1484451.1"/>
    <property type="molecule type" value="Genomic_DNA"/>
</dbReference>
<sequence length="193" mass="22044">MSNQLAIRSSGWETADSESIKSAYLKIQSEIGIGTPQTIIQINDVKAPTHAEHFGLYVRDLFAFYTATLTSMRLSSQWIALNVHTTYHSRMIKTASNIVTITNEEDEVDVTGYYFNPVAFNFEWIDNTLDPNWKPWGWKIPVLCDDPDDANLFYDITTHKGIIHQGSIPDRIFFYGFSPADFSGLQFFERVCL</sequence>
<name>A0AAE3QWE9_9BACT</name>
<accession>A0AAE3QWE9</accession>
<dbReference type="RefSeq" id="WP_313985766.1">
    <property type="nucleotide sequence ID" value="NZ_JASJOS010000015.1"/>
</dbReference>
<evidence type="ECO:0000313" key="2">
    <source>
        <dbReference type="Proteomes" id="UP001241110"/>
    </source>
</evidence>
<protein>
    <submittedName>
        <fullName evidence="1">Uncharacterized protein</fullName>
    </submittedName>
</protein>
<dbReference type="Proteomes" id="UP001241110">
    <property type="component" value="Unassembled WGS sequence"/>
</dbReference>
<comment type="caution">
    <text evidence="1">The sequence shown here is derived from an EMBL/GenBank/DDBJ whole genome shotgun (WGS) entry which is preliminary data.</text>
</comment>
<proteinExistence type="predicted"/>
<dbReference type="AlphaFoldDB" id="A0AAE3QWE9"/>
<reference evidence="1" key="1">
    <citation type="submission" date="2023-05" db="EMBL/GenBank/DDBJ databases">
        <authorList>
            <person name="Zhang X."/>
        </authorList>
    </citation>
    <scope>NUCLEOTIDE SEQUENCE</scope>
    <source>
        <strain evidence="1">YF14B1</strain>
    </source>
</reference>
<organism evidence="1 2">
    <name type="scientific">Xanthocytophaga flava</name>
    <dbReference type="NCBI Taxonomy" id="3048013"/>
    <lineage>
        <taxon>Bacteria</taxon>
        <taxon>Pseudomonadati</taxon>
        <taxon>Bacteroidota</taxon>
        <taxon>Cytophagia</taxon>
        <taxon>Cytophagales</taxon>
        <taxon>Rhodocytophagaceae</taxon>
        <taxon>Xanthocytophaga</taxon>
    </lineage>
</organism>
<gene>
    <name evidence="1" type="ORF">QNI16_28395</name>
</gene>